<protein>
    <submittedName>
        <fullName evidence="2">Antibiotic biosynthesis monooxygenase</fullName>
    </submittedName>
</protein>
<dbReference type="Gene3D" id="3.30.70.100">
    <property type="match status" value="1"/>
</dbReference>
<evidence type="ECO:0000259" key="1">
    <source>
        <dbReference type="PROSITE" id="PS51725"/>
    </source>
</evidence>
<dbReference type="Pfam" id="PF03992">
    <property type="entry name" value="ABM"/>
    <property type="match status" value="1"/>
</dbReference>
<proteinExistence type="predicted"/>
<keyword evidence="3" id="KW-1185">Reference proteome</keyword>
<dbReference type="AlphaFoldDB" id="A0A7Y0BLL7"/>
<evidence type="ECO:0000313" key="2">
    <source>
        <dbReference type="EMBL" id="NML92595.1"/>
    </source>
</evidence>
<sequence>MIIVMGTVRVPVENIEAILPAMERVVTATRAEDGCIAYSYAQDMLEPGLIHIAEKWRDSDALSAHFKAPHMAAWVAERADLGLYDRQIRRFETDEGEAI</sequence>
<dbReference type="RefSeq" id="WP_169491823.1">
    <property type="nucleotide sequence ID" value="NZ_JABBGM010000001.1"/>
</dbReference>
<name>A0A7Y0BLL7_9SPHN</name>
<dbReference type="SUPFAM" id="SSF54909">
    <property type="entry name" value="Dimeric alpha+beta barrel"/>
    <property type="match status" value="1"/>
</dbReference>
<keyword evidence="2" id="KW-0503">Monooxygenase</keyword>
<evidence type="ECO:0000313" key="3">
    <source>
        <dbReference type="Proteomes" id="UP000583556"/>
    </source>
</evidence>
<dbReference type="InterPro" id="IPR007138">
    <property type="entry name" value="ABM_dom"/>
</dbReference>
<dbReference type="Proteomes" id="UP000583556">
    <property type="component" value="Unassembled WGS sequence"/>
</dbReference>
<accession>A0A7Y0BLL7</accession>
<dbReference type="GO" id="GO:0004497">
    <property type="term" value="F:monooxygenase activity"/>
    <property type="evidence" value="ECO:0007669"/>
    <property type="project" value="UniProtKB-KW"/>
</dbReference>
<keyword evidence="2" id="KW-0560">Oxidoreductase</keyword>
<dbReference type="PANTHER" id="PTHR33336:SF15">
    <property type="entry name" value="ABM DOMAIN-CONTAINING PROTEIN"/>
    <property type="match status" value="1"/>
</dbReference>
<reference evidence="2 3" key="1">
    <citation type="submission" date="2020-04" db="EMBL/GenBank/DDBJ databases">
        <title>Novosphingobium sp. TW-4 isolated from soil.</title>
        <authorList>
            <person name="Dahal R.H."/>
            <person name="Chaudhary D.K."/>
        </authorList>
    </citation>
    <scope>NUCLEOTIDE SEQUENCE [LARGE SCALE GENOMIC DNA]</scope>
    <source>
        <strain evidence="2 3">TW-4</strain>
    </source>
</reference>
<gene>
    <name evidence="2" type="ORF">HHL27_02780</name>
</gene>
<dbReference type="InterPro" id="IPR011008">
    <property type="entry name" value="Dimeric_a/b-barrel"/>
</dbReference>
<organism evidence="2 3">
    <name type="scientific">Novosphingobium olei</name>
    <dbReference type="NCBI Taxonomy" id="2728851"/>
    <lineage>
        <taxon>Bacteria</taxon>
        <taxon>Pseudomonadati</taxon>
        <taxon>Pseudomonadota</taxon>
        <taxon>Alphaproteobacteria</taxon>
        <taxon>Sphingomonadales</taxon>
        <taxon>Sphingomonadaceae</taxon>
        <taxon>Novosphingobium</taxon>
    </lineage>
</organism>
<dbReference type="EMBL" id="JABBGM010000001">
    <property type="protein sequence ID" value="NML92595.1"/>
    <property type="molecule type" value="Genomic_DNA"/>
</dbReference>
<dbReference type="InterPro" id="IPR050744">
    <property type="entry name" value="AI-2_Isomerase_LsrG"/>
</dbReference>
<dbReference type="PROSITE" id="PS51725">
    <property type="entry name" value="ABM"/>
    <property type="match status" value="1"/>
</dbReference>
<comment type="caution">
    <text evidence="2">The sequence shown here is derived from an EMBL/GenBank/DDBJ whole genome shotgun (WGS) entry which is preliminary data.</text>
</comment>
<dbReference type="PANTHER" id="PTHR33336">
    <property type="entry name" value="QUINOL MONOOXYGENASE YGIN-RELATED"/>
    <property type="match status" value="1"/>
</dbReference>
<feature type="domain" description="ABM" evidence="1">
    <location>
        <begin position="2"/>
        <end position="91"/>
    </location>
</feature>